<name>A0A8H3XA86_GIGMA</name>
<reference evidence="1 2" key="1">
    <citation type="journal article" date="2019" name="Environ. Microbiol.">
        <title>At the nexus of three kingdoms: the genome of the mycorrhizal fungus Gigaspora margarita provides insights into plant, endobacterial and fungal interactions.</title>
        <authorList>
            <person name="Venice F."/>
            <person name="Ghignone S."/>
            <person name="Salvioli di Fossalunga A."/>
            <person name="Amselem J."/>
            <person name="Novero M."/>
            <person name="Xianan X."/>
            <person name="Sedzielewska Toro K."/>
            <person name="Morin E."/>
            <person name="Lipzen A."/>
            <person name="Grigoriev I.V."/>
            <person name="Henrissat B."/>
            <person name="Martin F.M."/>
            <person name="Bonfante P."/>
        </authorList>
    </citation>
    <scope>NUCLEOTIDE SEQUENCE [LARGE SCALE GENOMIC DNA]</scope>
    <source>
        <strain evidence="1 2">BEG34</strain>
    </source>
</reference>
<gene>
    <name evidence="1" type="ORF">F8M41_004128</name>
</gene>
<dbReference type="AlphaFoldDB" id="A0A8H3XA86"/>
<proteinExistence type="predicted"/>
<dbReference type="EMBL" id="WTPW01001372">
    <property type="protein sequence ID" value="KAF0439683.1"/>
    <property type="molecule type" value="Genomic_DNA"/>
</dbReference>
<dbReference type="Proteomes" id="UP000439903">
    <property type="component" value="Unassembled WGS sequence"/>
</dbReference>
<comment type="caution">
    <text evidence="1">The sequence shown here is derived from an EMBL/GenBank/DDBJ whole genome shotgun (WGS) entry which is preliminary data.</text>
</comment>
<accession>A0A8H3XA86</accession>
<organism evidence="1 2">
    <name type="scientific">Gigaspora margarita</name>
    <dbReference type="NCBI Taxonomy" id="4874"/>
    <lineage>
        <taxon>Eukaryota</taxon>
        <taxon>Fungi</taxon>
        <taxon>Fungi incertae sedis</taxon>
        <taxon>Mucoromycota</taxon>
        <taxon>Glomeromycotina</taxon>
        <taxon>Glomeromycetes</taxon>
        <taxon>Diversisporales</taxon>
        <taxon>Gigasporaceae</taxon>
        <taxon>Gigaspora</taxon>
    </lineage>
</organism>
<protein>
    <submittedName>
        <fullName evidence="1">Uncharacterized protein</fullName>
    </submittedName>
</protein>
<evidence type="ECO:0000313" key="1">
    <source>
        <dbReference type="EMBL" id="KAF0439683.1"/>
    </source>
</evidence>
<sequence length="359" mass="41338">MWVLLEEKASAVEVDVDQKNYMTHGFNLDCLKTILCERFKVLKNVEPEDIEFFTFNDRINPIPPDITLNSLSVSTTATAPLVVRYLFSTSTIIVHCNLLTLWFKSGFPHTSGIWYLIRNAAKSKFQILRLDTVQYSFIHNENNSKLLIETEFQFNEIIADVQPNEKGKREVSISIQVTDNLPRSNLPIPEETIVQLIAELKKRKSAFAVTHVQDETKKLLLKAEEWIDGTKAYGPIEYLISIEEVLVLVQEVKKDDFEKGTAQNISRKRRIEINPRDEEVPVVMYGIVTNALQWYFLRWAGSSDNPTVELSGPHICEFDSNTMEQVKIILSCITSILQYQVRGYDDVSKRTHIKRRHTS</sequence>
<keyword evidence="2" id="KW-1185">Reference proteome</keyword>
<evidence type="ECO:0000313" key="2">
    <source>
        <dbReference type="Proteomes" id="UP000439903"/>
    </source>
</evidence>
<dbReference type="OrthoDB" id="2410986at2759"/>